<dbReference type="Proteomes" id="UP000887574">
    <property type="component" value="Unplaced"/>
</dbReference>
<name>A0A915CW22_9BILA</name>
<evidence type="ECO:0000313" key="2">
    <source>
        <dbReference type="WBParaSite" id="jg12771"/>
    </source>
</evidence>
<dbReference type="WBParaSite" id="jg12771">
    <property type="protein sequence ID" value="jg12771"/>
    <property type="gene ID" value="jg12771"/>
</dbReference>
<reference evidence="2" key="1">
    <citation type="submission" date="2022-11" db="UniProtKB">
        <authorList>
            <consortium name="WormBaseParasite"/>
        </authorList>
    </citation>
    <scope>IDENTIFICATION</scope>
</reference>
<sequence>MFSISTNNGLEGTNKMIKDDFTHRELLGLSRFILVVEQLTHGWSIDPERKKPVKVPTIPENPNSNLRKAVEKTQRRKAPVCAKCVPSRVCVAYPFKLLQY</sequence>
<dbReference type="AlphaFoldDB" id="A0A915CW22"/>
<accession>A0A915CW22</accession>
<keyword evidence="1" id="KW-1185">Reference proteome</keyword>
<organism evidence="1 2">
    <name type="scientific">Ditylenchus dipsaci</name>
    <dbReference type="NCBI Taxonomy" id="166011"/>
    <lineage>
        <taxon>Eukaryota</taxon>
        <taxon>Metazoa</taxon>
        <taxon>Ecdysozoa</taxon>
        <taxon>Nematoda</taxon>
        <taxon>Chromadorea</taxon>
        <taxon>Rhabditida</taxon>
        <taxon>Tylenchina</taxon>
        <taxon>Tylenchomorpha</taxon>
        <taxon>Sphaerularioidea</taxon>
        <taxon>Anguinidae</taxon>
        <taxon>Anguininae</taxon>
        <taxon>Ditylenchus</taxon>
    </lineage>
</organism>
<protein>
    <submittedName>
        <fullName evidence="2">Transposase</fullName>
    </submittedName>
</protein>
<evidence type="ECO:0000313" key="1">
    <source>
        <dbReference type="Proteomes" id="UP000887574"/>
    </source>
</evidence>
<proteinExistence type="predicted"/>